<dbReference type="InterPro" id="IPR020568">
    <property type="entry name" value="Ribosomal_Su5_D2-typ_SF"/>
</dbReference>
<keyword evidence="18" id="KW-1185">Reference proteome</keyword>
<name>A0A8H5D106_9AGAR</name>
<evidence type="ECO:0000313" key="17">
    <source>
        <dbReference type="EMBL" id="KAF5351694.1"/>
    </source>
</evidence>
<evidence type="ECO:0000256" key="3">
    <source>
        <dbReference type="ARBA" id="ARBA00012296"/>
    </source>
</evidence>
<evidence type="ECO:0000256" key="8">
    <source>
        <dbReference type="ARBA" id="ARBA00023011"/>
    </source>
</evidence>
<evidence type="ECO:0000259" key="16">
    <source>
        <dbReference type="Pfam" id="PF22700"/>
    </source>
</evidence>
<keyword evidence="4 14" id="KW-0444">Lipid biosynthesis</keyword>
<dbReference type="InterPro" id="IPR036554">
    <property type="entry name" value="GHMP_kinase_C_sf"/>
</dbReference>
<dbReference type="GO" id="GO:0005829">
    <property type="term" value="C:cytosol"/>
    <property type="evidence" value="ECO:0007669"/>
    <property type="project" value="InterPro"/>
</dbReference>
<keyword evidence="6 13" id="KW-0067">ATP-binding</keyword>
<comment type="caution">
    <text evidence="17">The sequence shown here is derived from an EMBL/GenBank/DDBJ whole genome shotgun (WGS) entry which is preliminary data.</text>
</comment>
<dbReference type="EMBL" id="JAACJO010000012">
    <property type="protein sequence ID" value="KAF5351694.1"/>
    <property type="molecule type" value="Genomic_DNA"/>
</dbReference>
<evidence type="ECO:0000256" key="1">
    <source>
        <dbReference type="ARBA" id="ARBA00005055"/>
    </source>
</evidence>
<evidence type="ECO:0000313" key="18">
    <source>
        <dbReference type="Proteomes" id="UP000559027"/>
    </source>
</evidence>
<feature type="domain" description="Diphosphomevalonate decarboxylase-like N-terminal" evidence="16">
    <location>
        <begin position="10"/>
        <end position="182"/>
    </location>
</feature>
<evidence type="ECO:0000256" key="11">
    <source>
        <dbReference type="ARBA" id="ARBA00023221"/>
    </source>
</evidence>
<evidence type="ECO:0000256" key="7">
    <source>
        <dbReference type="ARBA" id="ARBA00022955"/>
    </source>
</evidence>
<dbReference type="InterPro" id="IPR053859">
    <property type="entry name" value="MVD-like_N"/>
</dbReference>
<organism evidence="17 18">
    <name type="scientific">Leucocoprinus leucothites</name>
    <dbReference type="NCBI Taxonomy" id="201217"/>
    <lineage>
        <taxon>Eukaryota</taxon>
        <taxon>Fungi</taxon>
        <taxon>Dikarya</taxon>
        <taxon>Basidiomycota</taxon>
        <taxon>Agaricomycotina</taxon>
        <taxon>Agaricomycetes</taxon>
        <taxon>Agaricomycetidae</taxon>
        <taxon>Agaricales</taxon>
        <taxon>Agaricineae</taxon>
        <taxon>Agaricaceae</taxon>
        <taxon>Leucocoprinus</taxon>
    </lineage>
</organism>
<evidence type="ECO:0000256" key="9">
    <source>
        <dbReference type="ARBA" id="ARBA00023098"/>
    </source>
</evidence>
<dbReference type="Pfam" id="PF18376">
    <property type="entry name" value="MDD_C"/>
    <property type="match status" value="1"/>
</dbReference>
<dbReference type="GO" id="GO:0005524">
    <property type="term" value="F:ATP binding"/>
    <property type="evidence" value="ECO:0007669"/>
    <property type="project" value="UniProtKB-UniRule"/>
</dbReference>
<reference evidence="17 18" key="1">
    <citation type="journal article" date="2020" name="ISME J.">
        <title>Uncovering the hidden diversity of litter-decomposition mechanisms in mushroom-forming fungi.</title>
        <authorList>
            <person name="Floudas D."/>
            <person name="Bentzer J."/>
            <person name="Ahren D."/>
            <person name="Johansson T."/>
            <person name="Persson P."/>
            <person name="Tunlid A."/>
        </authorList>
    </citation>
    <scope>NUCLEOTIDE SEQUENCE [LARGE SCALE GENOMIC DNA]</scope>
    <source>
        <strain evidence="17 18">CBS 146.42</strain>
    </source>
</reference>
<keyword evidence="12 13" id="KW-0456">Lyase</keyword>
<dbReference type="FunFam" id="3.30.230.10:FF:000018">
    <property type="entry name" value="Diphosphomevalonate decarboxylase"/>
    <property type="match status" value="1"/>
</dbReference>
<keyword evidence="11 14" id="KW-0753">Steroid metabolism</keyword>
<dbReference type="AlphaFoldDB" id="A0A8H5D106"/>
<dbReference type="InterPro" id="IPR005935">
    <property type="entry name" value="Mev_decarb"/>
</dbReference>
<keyword evidence="9 13" id="KW-0443">Lipid metabolism</keyword>
<feature type="domain" description="Mvd1 C-terminal" evidence="15">
    <location>
        <begin position="196"/>
        <end position="387"/>
    </location>
</feature>
<comment type="catalytic activity">
    <reaction evidence="13 14">
        <text>(R)-5-diphosphomevalonate + ATP = isopentenyl diphosphate + ADP + phosphate + CO2</text>
        <dbReference type="Rhea" id="RHEA:23732"/>
        <dbReference type="ChEBI" id="CHEBI:16526"/>
        <dbReference type="ChEBI" id="CHEBI:30616"/>
        <dbReference type="ChEBI" id="CHEBI:43474"/>
        <dbReference type="ChEBI" id="CHEBI:57557"/>
        <dbReference type="ChEBI" id="CHEBI:128769"/>
        <dbReference type="ChEBI" id="CHEBI:456216"/>
        <dbReference type="EC" id="4.1.1.33"/>
    </reaction>
</comment>
<dbReference type="UniPathway" id="UPA00057">
    <property type="reaction ID" value="UER00100"/>
</dbReference>
<gene>
    <name evidence="17" type="ORF">D9756_007747</name>
</gene>
<comment type="similarity">
    <text evidence="2 13 14">Belongs to the diphosphomevalonate decarboxylase family.</text>
</comment>
<evidence type="ECO:0000256" key="4">
    <source>
        <dbReference type="ARBA" id="ARBA00022516"/>
    </source>
</evidence>
<evidence type="ECO:0000256" key="14">
    <source>
        <dbReference type="RuleBase" id="RU363086"/>
    </source>
</evidence>
<evidence type="ECO:0000256" key="12">
    <source>
        <dbReference type="ARBA" id="ARBA00023239"/>
    </source>
</evidence>
<dbReference type="PIRSF" id="PIRSF015950">
    <property type="entry name" value="Mev_P_decrbx"/>
    <property type="match status" value="1"/>
</dbReference>
<keyword evidence="5 13" id="KW-0547">Nucleotide-binding</keyword>
<accession>A0A8H5D106</accession>
<dbReference type="EC" id="4.1.1.33" evidence="3 13"/>
<dbReference type="GO" id="GO:0019287">
    <property type="term" value="P:isopentenyl diphosphate biosynthetic process, mevalonate pathway"/>
    <property type="evidence" value="ECO:0007669"/>
    <property type="project" value="UniProtKB-UniRule"/>
</dbReference>
<keyword evidence="7 14" id="KW-0752">Steroid biosynthesis</keyword>
<dbReference type="Gene3D" id="3.30.70.890">
    <property type="entry name" value="GHMP kinase, C-terminal domain"/>
    <property type="match status" value="1"/>
</dbReference>
<keyword evidence="10 14" id="KW-1207">Sterol metabolism</keyword>
<dbReference type="Pfam" id="PF22700">
    <property type="entry name" value="MVD-like_N"/>
    <property type="match status" value="1"/>
</dbReference>
<evidence type="ECO:0000256" key="2">
    <source>
        <dbReference type="ARBA" id="ARBA00008831"/>
    </source>
</evidence>
<dbReference type="InterPro" id="IPR014721">
    <property type="entry name" value="Ribsml_uS5_D2-typ_fold_subgr"/>
</dbReference>
<dbReference type="Proteomes" id="UP000559027">
    <property type="component" value="Unassembled WGS sequence"/>
</dbReference>
<dbReference type="InterPro" id="IPR041431">
    <property type="entry name" value="Mvd1_C"/>
</dbReference>
<keyword evidence="8 14" id="KW-0756">Sterol biosynthesis</keyword>
<dbReference type="NCBIfam" id="TIGR01240">
    <property type="entry name" value="mevDPdecarb"/>
    <property type="match status" value="1"/>
</dbReference>
<sequence length="405" mass="44159">MTVYQATASAPVNIACIKYWGKRDTKLILPTNSSLSVTLDQDHLRSTTTSRADPSFTRDRLWLNGKEDEIKDGGRLATCIREMKRLRKEEVEDKNTDEPKLSTYSVHICSYNNFPTAAGLASSASGFAALVSSLAHLYQLPVSASTLSLISRQGSGSACRSLFGGFVAWQMGSDPSGSDSLAVEVAPQSHWPDIHALICVVSDDKKGTSSTSGMQRTVETSALLQHRINNVVPQRMKDIEKAILEKDFDTFARITMADSNQFHAVALDTEPPIFYMNDVSRAIIAVIVEYNRLSIEAGTGYKAAYTYDAGPNAVIYAPKANIKEIVEFIVTYFPQEENSFKDVFSLFGGGRLVGKVPAGFNENVAKRFDVGAVKGLIHTRVGDGPRKLGDEEALLNADGFPKSLA</sequence>
<dbReference type="SUPFAM" id="SSF54211">
    <property type="entry name" value="Ribosomal protein S5 domain 2-like"/>
    <property type="match status" value="1"/>
</dbReference>
<dbReference type="OrthoDB" id="10253702at2759"/>
<dbReference type="SUPFAM" id="SSF55060">
    <property type="entry name" value="GHMP Kinase, C-terminal domain"/>
    <property type="match status" value="1"/>
</dbReference>
<dbReference type="PANTHER" id="PTHR10977">
    <property type="entry name" value="DIPHOSPHOMEVALONATE DECARBOXYLASE"/>
    <property type="match status" value="1"/>
</dbReference>
<evidence type="ECO:0000256" key="5">
    <source>
        <dbReference type="ARBA" id="ARBA00022741"/>
    </source>
</evidence>
<dbReference type="GO" id="GO:0004163">
    <property type="term" value="F:diphosphomevalonate decarboxylase activity"/>
    <property type="evidence" value="ECO:0007669"/>
    <property type="project" value="UniProtKB-UniRule"/>
</dbReference>
<proteinExistence type="inferred from homology"/>
<evidence type="ECO:0000256" key="13">
    <source>
        <dbReference type="PIRNR" id="PIRNR015950"/>
    </source>
</evidence>
<evidence type="ECO:0000256" key="10">
    <source>
        <dbReference type="ARBA" id="ARBA00023166"/>
    </source>
</evidence>
<comment type="pathway">
    <text evidence="1 14">Isoprenoid biosynthesis; isopentenyl diphosphate biosynthesis via mevalonate pathway; isopentenyl diphosphate from (R)-mevalonate: step 3/3.</text>
</comment>
<dbReference type="GO" id="GO:0016126">
    <property type="term" value="P:sterol biosynthetic process"/>
    <property type="evidence" value="ECO:0007669"/>
    <property type="project" value="UniProtKB-KW"/>
</dbReference>
<dbReference type="FunFam" id="3.30.70.890:FF:000005">
    <property type="entry name" value="Diphosphomevalonate decarboxylase"/>
    <property type="match status" value="1"/>
</dbReference>
<evidence type="ECO:0000256" key="6">
    <source>
        <dbReference type="ARBA" id="ARBA00022840"/>
    </source>
</evidence>
<evidence type="ECO:0000259" key="15">
    <source>
        <dbReference type="Pfam" id="PF18376"/>
    </source>
</evidence>
<dbReference type="Gene3D" id="3.30.230.10">
    <property type="match status" value="1"/>
</dbReference>
<dbReference type="InterPro" id="IPR029765">
    <property type="entry name" value="Mev_diP_decarb"/>
</dbReference>
<protein>
    <recommendedName>
        <fullName evidence="3 13">Diphosphomevalonate decarboxylase</fullName>
        <ecNumber evidence="3 13">4.1.1.33</ecNumber>
    </recommendedName>
</protein>
<dbReference type="PANTHER" id="PTHR10977:SF3">
    <property type="entry name" value="DIPHOSPHOMEVALONATE DECARBOXYLASE"/>
    <property type="match status" value="1"/>
</dbReference>